<accession>A0AAV4BGD0</accession>
<dbReference type="EMBL" id="BLXT01004926">
    <property type="protein sequence ID" value="GFO18017.1"/>
    <property type="molecule type" value="Genomic_DNA"/>
</dbReference>
<protein>
    <submittedName>
        <fullName evidence="1">Uncharacterized protein</fullName>
    </submittedName>
</protein>
<dbReference type="AlphaFoldDB" id="A0AAV4BGD0"/>
<comment type="caution">
    <text evidence="1">The sequence shown here is derived from an EMBL/GenBank/DDBJ whole genome shotgun (WGS) entry which is preliminary data.</text>
</comment>
<sequence>MRHYNTEMEKEMLSWSVEEDNRACLERHHPPGTSTRQHGNHGKSCRALSSIHLASLVLGVTDRVKRRRRVASACPEKWDPSRDPLLLIKGIYLKFGVYNSCVEKSQSCSGHVSVEKRKGGHTSEYVVTVLCVWTFL</sequence>
<evidence type="ECO:0000313" key="2">
    <source>
        <dbReference type="Proteomes" id="UP000735302"/>
    </source>
</evidence>
<proteinExistence type="predicted"/>
<keyword evidence="2" id="KW-1185">Reference proteome</keyword>
<gene>
    <name evidence="1" type="ORF">PoB_004452200</name>
</gene>
<dbReference type="Proteomes" id="UP000735302">
    <property type="component" value="Unassembled WGS sequence"/>
</dbReference>
<reference evidence="1 2" key="1">
    <citation type="journal article" date="2021" name="Elife">
        <title>Chloroplast acquisition without the gene transfer in kleptoplastic sea slugs, Plakobranchus ocellatus.</title>
        <authorList>
            <person name="Maeda T."/>
            <person name="Takahashi S."/>
            <person name="Yoshida T."/>
            <person name="Shimamura S."/>
            <person name="Takaki Y."/>
            <person name="Nagai Y."/>
            <person name="Toyoda A."/>
            <person name="Suzuki Y."/>
            <person name="Arimoto A."/>
            <person name="Ishii H."/>
            <person name="Satoh N."/>
            <person name="Nishiyama T."/>
            <person name="Hasebe M."/>
            <person name="Maruyama T."/>
            <person name="Minagawa J."/>
            <person name="Obokata J."/>
            <person name="Shigenobu S."/>
        </authorList>
    </citation>
    <scope>NUCLEOTIDE SEQUENCE [LARGE SCALE GENOMIC DNA]</scope>
</reference>
<name>A0AAV4BGD0_9GAST</name>
<evidence type="ECO:0000313" key="1">
    <source>
        <dbReference type="EMBL" id="GFO18017.1"/>
    </source>
</evidence>
<organism evidence="1 2">
    <name type="scientific">Plakobranchus ocellatus</name>
    <dbReference type="NCBI Taxonomy" id="259542"/>
    <lineage>
        <taxon>Eukaryota</taxon>
        <taxon>Metazoa</taxon>
        <taxon>Spiralia</taxon>
        <taxon>Lophotrochozoa</taxon>
        <taxon>Mollusca</taxon>
        <taxon>Gastropoda</taxon>
        <taxon>Heterobranchia</taxon>
        <taxon>Euthyneura</taxon>
        <taxon>Panpulmonata</taxon>
        <taxon>Sacoglossa</taxon>
        <taxon>Placobranchoidea</taxon>
        <taxon>Plakobranchidae</taxon>
        <taxon>Plakobranchus</taxon>
    </lineage>
</organism>